<organism evidence="4 5">
    <name type="scientific">Ensete ventricosum</name>
    <name type="common">Abyssinian banana</name>
    <name type="synonym">Musa ensete</name>
    <dbReference type="NCBI Taxonomy" id="4639"/>
    <lineage>
        <taxon>Eukaryota</taxon>
        <taxon>Viridiplantae</taxon>
        <taxon>Streptophyta</taxon>
        <taxon>Embryophyta</taxon>
        <taxon>Tracheophyta</taxon>
        <taxon>Spermatophyta</taxon>
        <taxon>Magnoliopsida</taxon>
        <taxon>Liliopsida</taxon>
        <taxon>Zingiberales</taxon>
        <taxon>Musaceae</taxon>
        <taxon>Ensete</taxon>
    </lineage>
</organism>
<feature type="compositionally biased region" description="Low complexity" evidence="2">
    <location>
        <begin position="110"/>
        <end position="125"/>
    </location>
</feature>
<name>A0A426ZLZ8_ENSVE</name>
<accession>A0A426ZLZ8</accession>
<dbReference type="AlphaFoldDB" id="A0A426ZLZ8"/>
<dbReference type="InterPro" id="IPR007321">
    <property type="entry name" value="Transposase_28"/>
</dbReference>
<proteinExistence type="predicted"/>
<dbReference type="Proteomes" id="UP000287651">
    <property type="component" value="Unassembled WGS sequence"/>
</dbReference>
<evidence type="ECO:0000259" key="3">
    <source>
        <dbReference type="Pfam" id="PF04195"/>
    </source>
</evidence>
<sequence length="461" mass="51372">MAYVAFPLHHSNKVLNAVRVFPRQSHFASSGSRNGTTLIIPIATVVRDHFHFLHSFESSDLSSWSFSPLSFRSSLVPQVNMASSPSFSISSFSTNSSSSVSPPCAEERGPSGSSRNDSGSASSSSGAITQADAKALQALEAMKLFHDFDFVVTFESLASIWQHYSVPDEYILHAPGPEQCPYHLYPGGFSISIDALEAGLRFPLHPIIGECLCWWWISPNQMAPNSWHYLITFLGECRGSGIVPTRDLFLSCFRLCKDQGGYYLTSWAVDTMEEPSASRRKPKSVRELCSASVGVDGQDYHAIRMCSLSEHNKVDLLHKQVQRLKEGGDSDVVAAIKAQALEAQSLAEHLRVELDEASRHRELVEVELEGAQEELASLLKQLADSWGELAELHRQLNDSESQLWSARTQVREMEIELLELTRSKDAIRVDLLKRVVEDYTKSPGFEIGLIQMGRVSLEYRY</sequence>
<keyword evidence="1" id="KW-0175">Coiled coil</keyword>
<evidence type="ECO:0000313" key="4">
    <source>
        <dbReference type="EMBL" id="RRT65019.1"/>
    </source>
</evidence>
<evidence type="ECO:0000313" key="5">
    <source>
        <dbReference type="Proteomes" id="UP000287651"/>
    </source>
</evidence>
<feature type="region of interest" description="Disordered" evidence="2">
    <location>
        <begin position="92"/>
        <end position="125"/>
    </location>
</feature>
<comment type="caution">
    <text evidence="4">The sequence shown here is derived from an EMBL/GenBank/DDBJ whole genome shotgun (WGS) entry which is preliminary data.</text>
</comment>
<evidence type="ECO:0000256" key="1">
    <source>
        <dbReference type="SAM" id="Coils"/>
    </source>
</evidence>
<feature type="coiled-coil region" evidence="1">
    <location>
        <begin position="347"/>
        <end position="416"/>
    </location>
</feature>
<feature type="domain" description="Transposase (putative) gypsy type" evidence="3">
    <location>
        <begin position="192"/>
        <end position="256"/>
    </location>
</feature>
<feature type="compositionally biased region" description="Low complexity" evidence="2">
    <location>
        <begin position="92"/>
        <end position="103"/>
    </location>
</feature>
<dbReference type="EMBL" id="AMZH03005967">
    <property type="protein sequence ID" value="RRT65019.1"/>
    <property type="molecule type" value="Genomic_DNA"/>
</dbReference>
<dbReference type="Pfam" id="PF04195">
    <property type="entry name" value="Transposase_28"/>
    <property type="match status" value="1"/>
</dbReference>
<gene>
    <name evidence="4" type="ORF">B296_00008581</name>
</gene>
<reference evidence="4 5" key="1">
    <citation type="journal article" date="2014" name="Agronomy (Basel)">
        <title>A Draft Genome Sequence for Ensete ventricosum, the Drought-Tolerant Tree Against Hunger.</title>
        <authorList>
            <person name="Harrison J."/>
            <person name="Moore K.A."/>
            <person name="Paszkiewicz K."/>
            <person name="Jones T."/>
            <person name="Grant M."/>
            <person name="Ambacheew D."/>
            <person name="Muzemil S."/>
            <person name="Studholme D.J."/>
        </authorList>
    </citation>
    <scope>NUCLEOTIDE SEQUENCE [LARGE SCALE GENOMIC DNA]</scope>
</reference>
<evidence type="ECO:0000256" key="2">
    <source>
        <dbReference type="SAM" id="MobiDB-lite"/>
    </source>
</evidence>
<protein>
    <recommendedName>
        <fullName evidence="3">Transposase (putative) gypsy type domain-containing protein</fullName>
    </recommendedName>
</protein>